<sequence>MQQIDIKQIDLNLLIVLKVLLEEVNVTKASQKLNLSQSATKHPS</sequence>
<dbReference type="EMBL" id="BJCD01000076">
    <property type="protein sequence ID" value="GDZ96097.1"/>
    <property type="molecule type" value="Genomic_DNA"/>
</dbReference>
<protein>
    <submittedName>
        <fullName evidence="2">Putative transcriptional regulator</fullName>
    </submittedName>
</protein>
<dbReference type="PROSITE" id="PS50931">
    <property type="entry name" value="HTH_LYSR"/>
    <property type="match status" value="1"/>
</dbReference>
<accession>A0A4P6A4M3</accession>
<comment type="caution">
    <text evidence="2">The sequence shown here is derived from an EMBL/GenBank/DDBJ whole genome shotgun (WGS) entry which is preliminary data.</text>
</comment>
<organism evidence="2 3">
    <name type="scientific">Planktothrix agardhii CCAP 1459/11A</name>
    <dbReference type="NCBI Taxonomy" id="282420"/>
    <lineage>
        <taxon>Bacteria</taxon>
        <taxon>Bacillati</taxon>
        <taxon>Cyanobacteriota</taxon>
        <taxon>Cyanophyceae</taxon>
        <taxon>Oscillatoriophycideae</taxon>
        <taxon>Oscillatoriales</taxon>
        <taxon>Microcoleaceae</taxon>
        <taxon>Planktothrix</taxon>
    </lineage>
</organism>
<reference evidence="3" key="1">
    <citation type="submission" date="2019-02" db="EMBL/GenBank/DDBJ databases">
        <title>Draft genome sequence of Planktothrix agardhii NIES-905.</title>
        <authorList>
            <person name="Yamaguchi H."/>
            <person name="Suzuki S."/>
            <person name="Kawachi M."/>
        </authorList>
    </citation>
    <scope>NUCLEOTIDE SEQUENCE [LARGE SCALE GENOMIC DNA]</scope>
    <source>
        <strain evidence="3">CCAP 1459/11A</strain>
    </source>
</reference>
<evidence type="ECO:0000313" key="2">
    <source>
        <dbReference type="EMBL" id="GDZ96097.1"/>
    </source>
</evidence>
<name>A0A4P6A4M3_PLAAG</name>
<gene>
    <name evidence="2" type="ORF">PA905_45290</name>
</gene>
<dbReference type="InterPro" id="IPR036388">
    <property type="entry name" value="WH-like_DNA-bd_sf"/>
</dbReference>
<dbReference type="Proteomes" id="UP000299794">
    <property type="component" value="Unassembled WGS sequence"/>
</dbReference>
<dbReference type="InterPro" id="IPR000847">
    <property type="entry name" value="LysR_HTH_N"/>
</dbReference>
<proteinExistence type="predicted"/>
<evidence type="ECO:0000259" key="1">
    <source>
        <dbReference type="PROSITE" id="PS50931"/>
    </source>
</evidence>
<dbReference type="Gene3D" id="1.10.10.10">
    <property type="entry name" value="Winged helix-like DNA-binding domain superfamily/Winged helix DNA-binding domain"/>
    <property type="match status" value="1"/>
</dbReference>
<dbReference type="GO" id="GO:0003700">
    <property type="term" value="F:DNA-binding transcription factor activity"/>
    <property type="evidence" value="ECO:0007669"/>
    <property type="project" value="InterPro"/>
</dbReference>
<feature type="domain" description="HTH lysR-type" evidence="1">
    <location>
        <begin position="9"/>
        <end position="39"/>
    </location>
</feature>
<evidence type="ECO:0000313" key="3">
    <source>
        <dbReference type="Proteomes" id="UP000299794"/>
    </source>
</evidence>
<dbReference type="AlphaFoldDB" id="A0A4P6A4M3"/>